<accession>A0A549T0W2</accession>
<dbReference type="Proteomes" id="UP000316801">
    <property type="component" value="Unassembled WGS sequence"/>
</dbReference>
<evidence type="ECO:0000313" key="2">
    <source>
        <dbReference type="Proteomes" id="UP000316801"/>
    </source>
</evidence>
<organism evidence="1 2">
    <name type="scientific">Rhizobium straminoryzae</name>
    <dbReference type="NCBI Taxonomy" id="1387186"/>
    <lineage>
        <taxon>Bacteria</taxon>
        <taxon>Pseudomonadati</taxon>
        <taxon>Pseudomonadota</taxon>
        <taxon>Alphaproteobacteria</taxon>
        <taxon>Hyphomicrobiales</taxon>
        <taxon>Rhizobiaceae</taxon>
        <taxon>Rhizobium/Agrobacterium group</taxon>
        <taxon>Rhizobium</taxon>
    </lineage>
</organism>
<name>A0A549T0W2_9HYPH</name>
<dbReference type="RefSeq" id="WP_143127005.1">
    <property type="nucleotide sequence ID" value="NZ_VJMG01000065.1"/>
</dbReference>
<gene>
    <name evidence="1" type="ORF">FNA46_20160</name>
</gene>
<reference evidence="1 2" key="1">
    <citation type="submission" date="2019-07" db="EMBL/GenBank/DDBJ databases">
        <title>Ln-dependent methylotrophs.</title>
        <authorList>
            <person name="Tani A."/>
        </authorList>
    </citation>
    <scope>NUCLEOTIDE SEQUENCE [LARGE SCALE GENOMIC DNA]</scope>
    <source>
        <strain evidence="1 2">SM12</strain>
    </source>
</reference>
<dbReference type="EMBL" id="VJMG01000065">
    <property type="protein sequence ID" value="TRL35515.1"/>
    <property type="molecule type" value="Genomic_DNA"/>
</dbReference>
<protein>
    <submittedName>
        <fullName evidence="1">Uncharacterized protein</fullName>
    </submittedName>
</protein>
<proteinExistence type="predicted"/>
<evidence type="ECO:0000313" key="1">
    <source>
        <dbReference type="EMBL" id="TRL35515.1"/>
    </source>
</evidence>
<sequence length="168" mass="17866">MKDTLTNAWFHQLKAANRQLIKKNGGIEASADLCSLSKSQVGRCHSDSDTELLPIPAVLRLEAECGDPVVTRVMAALHGCKLTDPTLESGDGACLLRESLELSARAAEYQRNASIAFSDLKVNSTEAKQALRDLAMIVEKASALSRQYAEIAASGGTDAPALQIVRGG</sequence>
<keyword evidence="2" id="KW-1185">Reference proteome</keyword>
<comment type="caution">
    <text evidence="1">The sequence shown here is derived from an EMBL/GenBank/DDBJ whole genome shotgun (WGS) entry which is preliminary data.</text>
</comment>
<dbReference type="AlphaFoldDB" id="A0A549T0W2"/>